<dbReference type="RefSeq" id="XP_003011303.1">
    <property type="nucleotide sequence ID" value="XM_003011257.1"/>
</dbReference>
<reference evidence="2" key="1">
    <citation type="journal article" date="2011" name="Genome Biol.">
        <title>Comparative and functional genomics provide insights into the pathogenicity of dermatophytic fungi.</title>
        <authorList>
            <person name="Burmester A."/>
            <person name="Shelest E."/>
            <person name="Gloeckner G."/>
            <person name="Heddergott C."/>
            <person name="Schindler S."/>
            <person name="Staib P."/>
            <person name="Heidel A."/>
            <person name="Felder M."/>
            <person name="Petzold A."/>
            <person name="Szafranski K."/>
            <person name="Feuermann M."/>
            <person name="Pedruzzi I."/>
            <person name="Priebe S."/>
            <person name="Groth M."/>
            <person name="Winkler R."/>
            <person name="Li W."/>
            <person name="Kniemeyer O."/>
            <person name="Schroeckh V."/>
            <person name="Hertweck C."/>
            <person name="Hube B."/>
            <person name="White T.C."/>
            <person name="Platzer M."/>
            <person name="Guthke R."/>
            <person name="Heitman J."/>
            <person name="Woestemeyer J."/>
            <person name="Zipfel P.F."/>
            <person name="Monod M."/>
            <person name="Brakhage A.A."/>
        </authorList>
    </citation>
    <scope>NUCLEOTIDE SEQUENCE [LARGE SCALE GENOMIC DNA]</scope>
    <source>
        <strain evidence="2">ATCC MYA-4681 / CBS 112371</strain>
    </source>
</reference>
<keyword evidence="2" id="KW-1185">Reference proteome</keyword>
<protein>
    <submittedName>
        <fullName evidence="1">Uncharacterized protein</fullName>
    </submittedName>
</protein>
<evidence type="ECO:0000313" key="1">
    <source>
        <dbReference type="EMBL" id="EFE30663.1"/>
    </source>
</evidence>
<gene>
    <name evidence="1" type="ORF">ARB_02360</name>
</gene>
<evidence type="ECO:0000313" key="2">
    <source>
        <dbReference type="Proteomes" id="UP000008866"/>
    </source>
</evidence>
<accession>D4B1N1</accession>
<dbReference type="KEGG" id="abe:ARB_02360"/>
<proteinExistence type="predicted"/>
<dbReference type="GeneID" id="9524044"/>
<comment type="caution">
    <text evidence="1">The sequence shown here is derived from an EMBL/GenBank/DDBJ whole genome shotgun (WGS) entry which is preliminary data.</text>
</comment>
<name>D4B1N1_ARTBC</name>
<dbReference type="Proteomes" id="UP000008866">
    <property type="component" value="Unassembled WGS sequence"/>
</dbReference>
<dbReference type="HOGENOM" id="CLU_1474817_0_0_1"/>
<dbReference type="EMBL" id="ABSU01000027">
    <property type="protein sequence ID" value="EFE30663.1"/>
    <property type="molecule type" value="Genomic_DNA"/>
</dbReference>
<sequence>MELHSHPSTTAPLQVPMVANTMSSAGDSLIAFIRLMVQNELLIPPEQRILDHGLIQAALHETKVGLADGAFQLYEMLLGNLNAKSEPWLLSLRTSNPVDRDYPREPAIHLAELIWQYIEARDDLYNFQPPNELLTVCVSDNLCVLDVLTLCMPGRSRFQVIGLSLRNGTPSECAVQPKEISSL</sequence>
<organism evidence="1 2">
    <name type="scientific">Arthroderma benhamiae (strain ATCC MYA-4681 / CBS 112371)</name>
    <name type="common">Trichophyton mentagrophytes</name>
    <dbReference type="NCBI Taxonomy" id="663331"/>
    <lineage>
        <taxon>Eukaryota</taxon>
        <taxon>Fungi</taxon>
        <taxon>Dikarya</taxon>
        <taxon>Ascomycota</taxon>
        <taxon>Pezizomycotina</taxon>
        <taxon>Eurotiomycetes</taxon>
        <taxon>Eurotiomycetidae</taxon>
        <taxon>Onygenales</taxon>
        <taxon>Arthrodermataceae</taxon>
        <taxon>Trichophyton</taxon>
    </lineage>
</organism>
<dbReference type="AlphaFoldDB" id="D4B1N1"/>